<dbReference type="Pfam" id="PF00100">
    <property type="entry name" value="Zona_pellucida"/>
    <property type="match status" value="1"/>
</dbReference>
<reference evidence="7 8" key="1">
    <citation type="journal article" date="2018" name="Nat. Ecol. Evol.">
        <title>Shark genomes provide insights into elasmobranch evolution and the origin of vertebrates.</title>
        <authorList>
            <person name="Hara Y"/>
            <person name="Yamaguchi K"/>
            <person name="Onimaru K"/>
            <person name="Kadota M"/>
            <person name="Koyanagi M"/>
            <person name="Keeley SD"/>
            <person name="Tatsumi K"/>
            <person name="Tanaka K"/>
            <person name="Motone F"/>
            <person name="Kageyama Y"/>
            <person name="Nozu R"/>
            <person name="Adachi N"/>
            <person name="Nishimura O"/>
            <person name="Nakagawa R"/>
            <person name="Tanegashima C"/>
            <person name="Kiyatake I"/>
            <person name="Matsumoto R"/>
            <person name="Murakumo K"/>
            <person name="Nishida K"/>
            <person name="Terakita A"/>
            <person name="Kuratani S"/>
            <person name="Sato K"/>
            <person name="Hyodo S Kuraku.S."/>
        </authorList>
    </citation>
    <scope>NUCLEOTIDE SEQUENCE [LARGE SCALE GENOMIC DNA]</scope>
</reference>
<evidence type="ECO:0000259" key="6">
    <source>
        <dbReference type="PROSITE" id="PS51034"/>
    </source>
</evidence>
<dbReference type="AlphaFoldDB" id="A0A401QBD5"/>
<dbReference type="OMA" id="VCVQAND"/>
<evidence type="ECO:0000313" key="8">
    <source>
        <dbReference type="Proteomes" id="UP000288216"/>
    </source>
</evidence>
<dbReference type="EMBL" id="BFAA01021087">
    <property type="protein sequence ID" value="GCB82708.1"/>
    <property type="molecule type" value="Genomic_DNA"/>
</dbReference>
<dbReference type="InterPro" id="IPR055355">
    <property type="entry name" value="ZP-C"/>
</dbReference>
<dbReference type="PANTHER" id="PTHR14002">
    <property type="entry name" value="ENDOGLIN/TGF-BETA RECEPTOR TYPE III"/>
    <property type="match status" value="1"/>
</dbReference>
<dbReference type="Proteomes" id="UP000288216">
    <property type="component" value="Unassembled WGS sequence"/>
</dbReference>
<evidence type="ECO:0000256" key="5">
    <source>
        <dbReference type="ARBA" id="ARBA00023180"/>
    </source>
</evidence>
<evidence type="ECO:0000256" key="3">
    <source>
        <dbReference type="ARBA" id="ARBA00022729"/>
    </source>
</evidence>
<keyword evidence="2" id="KW-0964">Secreted</keyword>
<gene>
    <name evidence="7" type="ORF">scyTo_0022067</name>
</gene>
<dbReference type="GO" id="GO:0005576">
    <property type="term" value="C:extracellular region"/>
    <property type="evidence" value="ECO:0007669"/>
    <property type="project" value="UniProtKB-SubCell"/>
</dbReference>
<keyword evidence="3" id="KW-0732">Signal</keyword>
<evidence type="ECO:0000256" key="4">
    <source>
        <dbReference type="ARBA" id="ARBA00023157"/>
    </source>
</evidence>
<dbReference type="STRING" id="75743.A0A401QBD5"/>
<dbReference type="PANTHER" id="PTHR14002:SF43">
    <property type="entry name" value="DELTA-LIKE PROTEIN"/>
    <property type="match status" value="1"/>
</dbReference>
<dbReference type="InterPro" id="IPR001507">
    <property type="entry name" value="ZP_dom"/>
</dbReference>
<keyword evidence="4" id="KW-1015">Disulfide bond</keyword>
<dbReference type="PROSITE" id="PS00682">
    <property type="entry name" value="ZP_1"/>
    <property type="match status" value="1"/>
</dbReference>
<keyword evidence="8" id="KW-1185">Reference proteome</keyword>
<protein>
    <recommendedName>
        <fullName evidence="6">ZP domain-containing protein</fullName>
    </recommendedName>
</protein>
<evidence type="ECO:0000313" key="7">
    <source>
        <dbReference type="EMBL" id="GCB82708.1"/>
    </source>
</evidence>
<dbReference type="PROSITE" id="PS51034">
    <property type="entry name" value="ZP_2"/>
    <property type="match status" value="1"/>
</dbReference>
<name>A0A401QBD5_SCYTO</name>
<evidence type="ECO:0000256" key="2">
    <source>
        <dbReference type="ARBA" id="ARBA00022525"/>
    </source>
</evidence>
<dbReference type="InterPro" id="IPR017977">
    <property type="entry name" value="ZP_dom_CS"/>
</dbReference>
<proteinExistence type="predicted"/>
<evidence type="ECO:0000256" key="1">
    <source>
        <dbReference type="ARBA" id="ARBA00004613"/>
    </source>
</evidence>
<dbReference type="Gene3D" id="2.60.40.4100">
    <property type="entry name" value="Zona pellucida, ZP-C domain"/>
    <property type="match status" value="1"/>
</dbReference>
<sequence length="212" mass="23214">MNVSFFPSDNVVQSVVNVVLPEGAGTYEVVMIMYRDPQYQETFTQTPVTLSVNDRVYIGIRASGIDPDQFVLTLDNCWTTPVSNPSSQTRWSLISNQCPNTLSEVQIAESGISPIGRFSFAVFKFVGDVNQLYLHCQIQLCNFQTTRCSASCPAGRNIRPRSQTDVLTGGPFHTGPAVVDTVNSAEVSDSSQQISVSTVTIICFFLSALLLQ</sequence>
<keyword evidence="5" id="KW-0325">Glycoprotein</keyword>
<dbReference type="OrthoDB" id="9987373at2759"/>
<accession>A0A401QBD5</accession>
<feature type="domain" description="ZP" evidence="6">
    <location>
        <begin position="1"/>
        <end position="155"/>
    </location>
</feature>
<organism evidence="7 8">
    <name type="scientific">Scyliorhinus torazame</name>
    <name type="common">Cloudy catshark</name>
    <name type="synonym">Catulus torazame</name>
    <dbReference type="NCBI Taxonomy" id="75743"/>
    <lineage>
        <taxon>Eukaryota</taxon>
        <taxon>Metazoa</taxon>
        <taxon>Chordata</taxon>
        <taxon>Craniata</taxon>
        <taxon>Vertebrata</taxon>
        <taxon>Chondrichthyes</taxon>
        <taxon>Elasmobranchii</taxon>
        <taxon>Galeomorphii</taxon>
        <taxon>Galeoidea</taxon>
        <taxon>Carcharhiniformes</taxon>
        <taxon>Scyliorhinidae</taxon>
        <taxon>Scyliorhinus</taxon>
    </lineage>
</organism>
<comment type="caution">
    <text evidence="7">The sequence shown here is derived from an EMBL/GenBank/DDBJ whole genome shotgun (WGS) entry which is preliminary data.</text>
</comment>
<comment type="subcellular location">
    <subcellularLocation>
        <location evidence="1">Secreted</location>
    </subcellularLocation>
</comment>
<dbReference type="InterPro" id="IPR042235">
    <property type="entry name" value="ZP-C_dom"/>
</dbReference>